<protein>
    <submittedName>
        <fullName evidence="1">Uncharacterized protein</fullName>
    </submittedName>
</protein>
<dbReference type="Ensembl" id="ENSCINT00000031544.1">
    <property type="protein sequence ID" value="ENSCINP00000030566.1"/>
    <property type="gene ID" value="ENSCING00000021266.1"/>
</dbReference>
<proteinExistence type="predicted"/>
<dbReference type="AlphaFoldDB" id="H2XLN4"/>
<dbReference type="HOGENOM" id="CLU_3175108_0_0_1"/>
<evidence type="ECO:0000313" key="1">
    <source>
        <dbReference type="Ensembl" id="ENSCINP00000030566.1"/>
    </source>
</evidence>
<reference evidence="2" key="1">
    <citation type="journal article" date="2002" name="Science">
        <title>The draft genome of Ciona intestinalis: insights into chordate and vertebrate origins.</title>
        <authorList>
            <person name="Dehal P."/>
            <person name="Satou Y."/>
            <person name="Campbell R.K."/>
            <person name="Chapman J."/>
            <person name="Degnan B."/>
            <person name="De Tomaso A."/>
            <person name="Davidson B."/>
            <person name="Di Gregorio A."/>
            <person name="Gelpke M."/>
            <person name="Goodstein D.M."/>
            <person name="Harafuji N."/>
            <person name="Hastings K.E."/>
            <person name="Ho I."/>
            <person name="Hotta K."/>
            <person name="Huang W."/>
            <person name="Kawashima T."/>
            <person name="Lemaire P."/>
            <person name="Martinez D."/>
            <person name="Meinertzhagen I.A."/>
            <person name="Necula S."/>
            <person name="Nonaka M."/>
            <person name="Putnam N."/>
            <person name="Rash S."/>
            <person name="Saiga H."/>
            <person name="Satake M."/>
            <person name="Terry A."/>
            <person name="Yamada L."/>
            <person name="Wang H.G."/>
            <person name="Awazu S."/>
            <person name="Azumi K."/>
            <person name="Boore J."/>
            <person name="Branno M."/>
            <person name="Chin-Bow S."/>
            <person name="DeSantis R."/>
            <person name="Doyle S."/>
            <person name="Francino P."/>
            <person name="Keys D.N."/>
            <person name="Haga S."/>
            <person name="Hayashi H."/>
            <person name="Hino K."/>
            <person name="Imai K.S."/>
            <person name="Inaba K."/>
            <person name="Kano S."/>
            <person name="Kobayashi K."/>
            <person name="Kobayashi M."/>
            <person name="Lee B.I."/>
            <person name="Makabe K.W."/>
            <person name="Manohar C."/>
            <person name="Matassi G."/>
            <person name="Medina M."/>
            <person name="Mochizuki Y."/>
            <person name="Mount S."/>
            <person name="Morishita T."/>
            <person name="Miura S."/>
            <person name="Nakayama A."/>
            <person name="Nishizaka S."/>
            <person name="Nomoto H."/>
            <person name="Ohta F."/>
            <person name="Oishi K."/>
            <person name="Rigoutsos I."/>
            <person name="Sano M."/>
            <person name="Sasaki A."/>
            <person name="Sasakura Y."/>
            <person name="Shoguchi E."/>
            <person name="Shin-i T."/>
            <person name="Spagnuolo A."/>
            <person name="Stainier D."/>
            <person name="Suzuki M.M."/>
            <person name="Tassy O."/>
            <person name="Takatori N."/>
            <person name="Tokuoka M."/>
            <person name="Yagi K."/>
            <person name="Yoshizaki F."/>
            <person name="Wada S."/>
            <person name="Zhang C."/>
            <person name="Hyatt P.D."/>
            <person name="Larimer F."/>
            <person name="Detter C."/>
            <person name="Doggett N."/>
            <person name="Glavina T."/>
            <person name="Hawkins T."/>
            <person name="Richardson P."/>
            <person name="Lucas S."/>
            <person name="Kohara Y."/>
            <person name="Levine M."/>
            <person name="Satoh N."/>
            <person name="Rokhsar D.S."/>
        </authorList>
    </citation>
    <scope>NUCLEOTIDE SEQUENCE [LARGE SCALE GENOMIC DNA]</scope>
</reference>
<reference evidence="1" key="4">
    <citation type="submission" date="2025-09" db="UniProtKB">
        <authorList>
            <consortium name="Ensembl"/>
        </authorList>
    </citation>
    <scope>IDENTIFICATION</scope>
</reference>
<keyword evidence="2" id="KW-1185">Reference proteome</keyword>
<dbReference type="EMBL" id="EAAA01000212">
    <property type="status" value="NOT_ANNOTATED_CDS"/>
    <property type="molecule type" value="Genomic_DNA"/>
</dbReference>
<sequence length="47" mass="5632">MFSFSLRMKKHSPSVQKLKFTTCLFFSNKFHVFLLNLNHVSKNKEKI</sequence>
<reference evidence="1" key="2">
    <citation type="journal article" date="2008" name="Genome Biol.">
        <title>Improved genome assembly and evidence-based global gene model set for the chordate Ciona intestinalis: new insight into intron and operon populations.</title>
        <authorList>
            <person name="Satou Y."/>
            <person name="Mineta K."/>
            <person name="Ogasawara M."/>
            <person name="Sasakura Y."/>
            <person name="Shoguchi E."/>
            <person name="Ueno K."/>
            <person name="Yamada L."/>
            <person name="Matsumoto J."/>
            <person name="Wasserscheid J."/>
            <person name="Dewar K."/>
            <person name="Wiley G.B."/>
            <person name="Macmil S.L."/>
            <person name="Roe B.A."/>
            <person name="Zeller R.W."/>
            <person name="Hastings K.E."/>
            <person name="Lemaire P."/>
            <person name="Lindquist E."/>
            <person name="Endo T."/>
            <person name="Hotta K."/>
            <person name="Inaba K."/>
        </authorList>
    </citation>
    <scope>NUCLEOTIDE SEQUENCE [LARGE SCALE GENOMIC DNA]</scope>
    <source>
        <strain evidence="1">wild type</strain>
    </source>
</reference>
<name>H2XLN4_CIOIN</name>
<evidence type="ECO:0000313" key="2">
    <source>
        <dbReference type="Proteomes" id="UP000008144"/>
    </source>
</evidence>
<dbReference type="Proteomes" id="UP000008144">
    <property type="component" value="Chromosome 1"/>
</dbReference>
<organism evidence="1 2">
    <name type="scientific">Ciona intestinalis</name>
    <name type="common">Transparent sea squirt</name>
    <name type="synonym">Ascidia intestinalis</name>
    <dbReference type="NCBI Taxonomy" id="7719"/>
    <lineage>
        <taxon>Eukaryota</taxon>
        <taxon>Metazoa</taxon>
        <taxon>Chordata</taxon>
        <taxon>Tunicata</taxon>
        <taxon>Ascidiacea</taxon>
        <taxon>Phlebobranchia</taxon>
        <taxon>Cionidae</taxon>
        <taxon>Ciona</taxon>
    </lineage>
</organism>
<dbReference type="InParanoid" id="H2XLN4"/>
<reference evidence="1" key="3">
    <citation type="submission" date="2025-08" db="UniProtKB">
        <authorList>
            <consortium name="Ensembl"/>
        </authorList>
    </citation>
    <scope>IDENTIFICATION</scope>
</reference>
<accession>H2XLN4</accession>